<sequence length="431" mass="47024">MKLLSAVALSLVVSLAHAENGKPKNIIMVVGDGMGPAFTTAYRYYADDKSSPTIEQTVFDRHLVGMASTYPARVSGYVTDSAAGATALSAGIKSYNGAIGVDENKQSVKTVLEQARQNGLKTGVAVTSQINHATPASYAAHNESRHNYDAIANSYFDDKLNGQFVLDVMLGGGWKYFIREDRNLVEEFKSEGYQYIDNLDQLDTLKPGPVLGLFGDSGMPWALDMQDKPRLPEMVKAAVKQLTNDKGYFLLVEGSQIDWAGHGNDVASAMAEMHDLALTLEWLEQYVQENPDTLVVITADHSTGGFTLAANGDYQWDPDPVKNLSMSLTSLAKEMSASKTPIETAEAALGFELNDTEKSLLQNADFKDVKALYGQLKGLLDIRTNSGWTSSGHTAVDVQIFAMGQGKEHFEGFMDNTDIPKIIFEMMESEK</sequence>
<comment type="similarity">
    <text evidence="1 9">Belongs to the alkaline phosphatase family.</text>
</comment>
<dbReference type="eggNOG" id="COG1785">
    <property type="taxonomic scope" value="Bacteria"/>
</dbReference>
<keyword evidence="10" id="KW-0732">Signal</keyword>
<keyword evidence="6 8" id="KW-0460">Magnesium</keyword>
<evidence type="ECO:0000256" key="7">
    <source>
        <dbReference type="PIRSR" id="PIRSR601952-1"/>
    </source>
</evidence>
<dbReference type="RefSeq" id="WP_008845739.1">
    <property type="nucleotide sequence ID" value="NZ_BAEN01000064.1"/>
</dbReference>
<keyword evidence="2" id="KW-0597">Phosphoprotein</keyword>
<dbReference type="InterPro" id="IPR017850">
    <property type="entry name" value="Alkaline_phosphatase_core_sf"/>
</dbReference>
<dbReference type="PANTHER" id="PTHR11596">
    <property type="entry name" value="ALKALINE PHOSPHATASE"/>
    <property type="match status" value="1"/>
</dbReference>
<keyword evidence="3 8" id="KW-0479">Metal-binding</keyword>
<protein>
    <submittedName>
        <fullName evidence="11">Alkaline phosphatase 3</fullName>
    </submittedName>
</protein>
<evidence type="ECO:0000256" key="3">
    <source>
        <dbReference type="ARBA" id="ARBA00022723"/>
    </source>
</evidence>
<dbReference type="PROSITE" id="PS00123">
    <property type="entry name" value="ALKALINE_PHOSPHATASE"/>
    <property type="match status" value="1"/>
</dbReference>
<dbReference type="InterPro" id="IPR001952">
    <property type="entry name" value="Alkaline_phosphatase"/>
</dbReference>
<keyword evidence="12" id="KW-1185">Reference proteome</keyword>
<feature type="binding site" evidence="8">
    <location>
        <position position="32"/>
    </location>
    <ligand>
        <name>Mg(2+)</name>
        <dbReference type="ChEBI" id="CHEBI:18420"/>
    </ligand>
</feature>
<feature type="signal peptide" evidence="10">
    <location>
        <begin position="1"/>
        <end position="18"/>
    </location>
</feature>
<gene>
    <name evidence="11" type="primary">phoB</name>
    <name evidence="11" type="ORF">GLIP_3321</name>
</gene>
<dbReference type="GO" id="GO:0046872">
    <property type="term" value="F:metal ion binding"/>
    <property type="evidence" value="ECO:0007669"/>
    <property type="project" value="UniProtKB-KW"/>
</dbReference>
<name>K6YXH4_9ALTE</name>
<comment type="cofactor">
    <cofactor evidence="8">
        <name>Zn(2+)</name>
        <dbReference type="ChEBI" id="CHEBI:29105"/>
    </cofactor>
    <text evidence="8">Binds 2 Zn(2+) ions.</text>
</comment>
<feature type="binding site" evidence="8">
    <location>
        <position position="393"/>
    </location>
    <ligand>
        <name>Zn(2+)</name>
        <dbReference type="ChEBI" id="CHEBI:29105"/>
        <label>2</label>
    </ligand>
</feature>
<feature type="binding site" evidence="8">
    <location>
        <position position="253"/>
    </location>
    <ligand>
        <name>Mg(2+)</name>
        <dbReference type="ChEBI" id="CHEBI:18420"/>
    </ligand>
</feature>
<dbReference type="Gene3D" id="3.40.720.10">
    <property type="entry name" value="Alkaline Phosphatase, subunit A"/>
    <property type="match status" value="1"/>
</dbReference>
<evidence type="ECO:0000256" key="1">
    <source>
        <dbReference type="ARBA" id="ARBA00005984"/>
    </source>
</evidence>
<evidence type="ECO:0000256" key="4">
    <source>
        <dbReference type="ARBA" id="ARBA00022801"/>
    </source>
</evidence>
<evidence type="ECO:0000256" key="6">
    <source>
        <dbReference type="ARBA" id="ARBA00022842"/>
    </source>
</evidence>
<comment type="caution">
    <text evidence="11">The sequence shown here is derived from an EMBL/GenBank/DDBJ whole genome shotgun (WGS) entry which is preliminary data.</text>
</comment>
<keyword evidence="5 8" id="KW-0862">Zinc</keyword>
<evidence type="ECO:0000313" key="11">
    <source>
        <dbReference type="EMBL" id="GAC15935.1"/>
    </source>
</evidence>
<accession>K6YXH4</accession>
<evidence type="ECO:0000256" key="10">
    <source>
        <dbReference type="SAM" id="SignalP"/>
    </source>
</evidence>
<feature type="binding site" evidence="8">
    <location>
        <position position="132"/>
    </location>
    <ligand>
        <name>Mg(2+)</name>
        <dbReference type="ChEBI" id="CHEBI:18420"/>
    </ligand>
</feature>
<feature type="binding site" evidence="8">
    <location>
        <position position="32"/>
    </location>
    <ligand>
        <name>Zn(2+)</name>
        <dbReference type="ChEBI" id="CHEBI:29105"/>
        <label>2</label>
    </ligand>
</feature>
<feature type="active site" description="Phosphoserine intermediate" evidence="7">
    <location>
        <position position="81"/>
    </location>
</feature>
<evidence type="ECO:0000256" key="9">
    <source>
        <dbReference type="RuleBase" id="RU003946"/>
    </source>
</evidence>
<feature type="binding site" evidence="8">
    <location>
        <position position="134"/>
    </location>
    <ligand>
        <name>Mg(2+)</name>
        <dbReference type="ChEBI" id="CHEBI:18420"/>
    </ligand>
</feature>
<dbReference type="Proteomes" id="UP000006334">
    <property type="component" value="Unassembled WGS sequence"/>
</dbReference>
<comment type="cofactor">
    <cofactor evidence="8">
        <name>Mg(2+)</name>
        <dbReference type="ChEBI" id="CHEBI:18420"/>
    </cofactor>
    <text evidence="8">Binds 1 Mg(2+) ion.</text>
</comment>
<evidence type="ECO:0000256" key="8">
    <source>
        <dbReference type="PIRSR" id="PIRSR601952-2"/>
    </source>
</evidence>
<feature type="binding site" evidence="8">
    <location>
        <position position="301"/>
    </location>
    <ligand>
        <name>Zn(2+)</name>
        <dbReference type="ChEBI" id="CHEBI:29105"/>
        <label>2</label>
    </ligand>
</feature>
<dbReference type="CDD" id="cd16012">
    <property type="entry name" value="ALP"/>
    <property type="match status" value="1"/>
</dbReference>
<evidence type="ECO:0000256" key="5">
    <source>
        <dbReference type="ARBA" id="ARBA00022833"/>
    </source>
</evidence>
<dbReference type="Gene3D" id="1.10.60.40">
    <property type="match status" value="1"/>
</dbReference>
<dbReference type="STRING" id="1127673.GLIP_3321"/>
<dbReference type="PANTHER" id="PTHR11596:SF5">
    <property type="entry name" value="ALKALINE PHOSPHATASE"/>
    <property type="match status" value="1"/>
</dbReference>
<reference evidence="11 12" key="1">
    <citation type="journal article" date="2017" name="Antonie Van Leeuwenhoek">
        <title>Rhizobium rhizosphaerae sp. nov., a novel species isolated from rice rhizosphere.</title>
        <authorList>
            <person name="Zhao J.J."/>
            <person name="Zhang J."/>
            <person name="Zhang R.J."/>
            <person name="Zhang C.W."/>
            <person name="Yin H.Q."/>
            <person name="Zhang X.X."/>
        </authorList>
    </citation>
    <scope>NUCLEOTIDE SEQUENCE [LARGE SCALE GENOMIC DNA]</scope>
    <source>
        <strain evidence="11 12">E3</strain>
    </source>
</reference>
<evidence type="ECO:0000256" key="2">
    <source>
        <dbReference type="ARBA" id="ARBA00022553"/>
    </source>
</evidence>
<evidence type="ECO:0000313" key="12">
    <source>
        <dbReference type="Proteomes" id="UP000006334"/>
    </source>
</evidence>
<dbReference type="AlphaFoldDB" id="K6YXH4"/>
<feature type="binding site" evidence="8">
    <location>
        <position position="258"/>
    </location>
    <ligand>
        <name>Zn(2+)</name>
        <dbReference type="ChEBI" id="CHEBI:29105"/>
        <label>2</label>
    </ligand>
</feature>
<organism evidence="11 12">
    <name type="scientific">Aliiglaciecola lipolytica E3</name>
    <dbReference type="NCBI Taxonomy" id="1127673"/>
    <lineage>
        <taxon>Bacteria</taxon>
        <taxon>Pseudomonadati</taxon>
        <taxon>Pseudomonadota</taxon>
        <taxon>Gammaproteobacteria</taxon>
        <taxon>Alteromonadales</taxon>
        <taxon>Alteromonadaceae</taxon>
        <taxon>Aliiglaciecola</taxon>
    </lineage>
</organism>
<proteinExistence type="inferred from homology"/>
<dbReference type="OrthoDB" id="9794455at2"/>
<dbReference type="PRINTS" id="PR00113">
    <property type="entry name" value="ALKPHPHTASE"/>
</dbReference>
<feature type="binding site" evidence="8">
    <location>
        <position position="300"/>
    </location>
    <ligand>
        <name>Zn(2+)</name>
        <dbReference type="ChEBI" id="CHEBI:29105"/>
        <label>2</label>
    </ligand>
</feature>
<dbReference type="SUPFAM" id="SSF53649">
    <property type="entry name" value="Alkaline phosphatase-like"/>
    <property type="match status" value="1"/>
</dbReference>
<feature type="binding site" evidence="8">
    <location>
        <position position="262"/>
    </location>
    <ligand>
        <name>Zn(2+)</name>
        <dbReference type="ChEBI" id="CHEBI:29105"/>
        <label>2</label>
    </ligand>
</feature>
<dbReference type="InterPro" id="IPR018299">
    <property type="entry name" value="Alkaline_phosphatase_AS"/>
</dbReference>
<keyword evidence="4" id="KW-0378">Hydrolase</keyword>
<dbReference type="EMBL" id="BAEN01000064">
    <property type="protein sequence ID" value="GAC15935.1"/>
    <property type="molecule type" value="Genomic_DNA"/>
</dbReference>
<feature type="chain" id="PRO_5003901581" evidence="10">
    <location>
        <begin position="19"/>
        <end position="431"/>
    </location>
</feature>
<dbReference type="Pfam" id="PF00245">
    <property type="entry name" value="Alk_phosphatase"/>
    <property type="match status" value="1"/>
</dbReference>
<dbReference type="GO" id="GO:0004035">
    <property type="term" value="F:alkaline phosphatase activity"/>
    <property type="evidence" value="ECO:0007669"/>
    <property type="project" value="TreeGrafter"/>
</dbReference>
<dbReference type="SMART" id="SM00098">
    <property type="entry name" value="alkPPc"/>
    <property type="match status" value="1"/>
</dbReference>